<dbReference type="GO" id="GO:0005886">
    <property type="term" value="C:plasma membrane"/>
    <property type="evidence" value="ECO:0007669"/>
    <property type="project" value="UniProtKB-SubCell"/>
</dbReference>
<dbReference type="PANTHER" id="PTHR32196">
    <property type="entry name" value="ABC TRANSPORTER PERMEASE PROTEIN YPHD-RELATED-RELATED"/>
    <property type="match status" value="1"/>
</dbReference>
<dbReference type="RefSeq" id="WP_107575992.1">
    <property type="nucleotide sequence ID" value="NZ_PZPL01000002.1"/>
</dbReference>
<keyword evidence="2" id="KW-1003">Cell membrane</keyword>
<dbReference type="AlphaFoldDB" id="A0A2T4UNT0"/>
<keyword evidence="3 6" id="KW-0812">Transmembrane</keyword>
<dbReference type="CDD" id="cd06579">
    <property type="entry name" value="TM_PBP1_transp_AraH_like"/>
    <property type="match status" value="1"/>
</dbReference>
<sequence length="354" mass="35694">MPKLMWREPIETTTIRVVRKDDAVRTAQSGSSSTSLKPRVATLGSIAGRESGVLIVLLVVFGALTLASDDFLTGNNLANLARQVSIYGILAIGQLMVILTGGIDLSVGSILGLAGAVTAQLLVAGVPVIAALLLGALVGAVLGIITGLLVTRFKLPPFIATLGMLGIARGVVLVITDANTIQGLPEDFQAIANGSVAGIPNLLILFIAIAAIAAFVLKRTVFGRYVYAVGSNPEAARLAGVPVTLVTITVYGIAGLLSAVGGVLLTSRLGAGVPTAGTGFELQAIAACVIGGASLAGARGSAIGAACGALLIGVLNNGGNLLAVNSFYLQIAIGLLILVAVAFDQLNTRNAARE</sequence>
<evidence type="ECO:0000256" key="5">
    <source>
        <dbReference type="ARBA" id="ARBA00023136"/>
    </source>
</evidence>
<feature type="transmembrane region" description="Helical" evidence="6">
    <location>
        <begin position="238"/>
        <end position="264"/>
    </location>
</feature>
<evidence type="ECO:0000256" key="2">
    <source>
        <dbReference type="ARBA" id="ARBA00022475"/>
    </source>
</evidence>
<feature type="transmembrane region" description="Helical" evidence="6">
    <location>
        <begin position="196"/>
        <end position="217"/>
    </location>
</feature>
<feature type="transmembrane region" description="Helical" evidence="6">
    <location>
        <begin position="84"/>
        <end position="103"/>
    </location>
</feature>
<keyword evidence="5 6" id="KW-0472">Membrane</keyword>
<feature type="transmembrane region" description="Helical" evidence="6">
    <location>
        <begin position="52"/>
        <end position="72"/>
    </location>
</feature>
<feature type="transmembrane region" description="Helical" evidence="6">
    <location>
        <begin position="322"/>
        <end position="343"/>
    </location>
</feature>
<accession>A0A2T4UNT0</accession>
<organism evidence="7 8">
    <name type="scientific">Rathayibacter caricis DSM 15933</name>
    <dbReference type="NCBI Taxonomy" id="1328867"/>
    <lineage>
        <taxon>Bacteria</taxon>
        <taxon>Bacillati</taxon>
        <taxon>Actinomycetota</taxon>
        <taxon>Actinomycetes</taxon>
        <taxon>Micrococcales</taxon>
        <taxon>Microbacteriaceae</taxon>
        <taxon>Rathayibacter</taxon>
    </lineage>
</organism>
<comment type="subcellular location">
    <subcellularLocation>
        <location evidence="1">Cell membrane</location>
        <topology evidence="1">Multi-pass membrane protein</topology>
    </subcellularLocation>
</comment>
<feature type="transmembrane region" description="Helical" evidence="6">
    <location>
        <begin position="157"/>
        <end position="176"/>
    </location>
</feature>
<gene>
    <name evidence="7" type="ORF">C1I63_18225</name>
</gene>
<keyword evidence="8" id="KW-1185">Reference proteome</keyword>
<evidence type="ECO:0000256" key="6">
    <source>
        <dbReference type="SAM" id="Phobius"/>
    </source>
</evidence>
<evidence type="ECO:0000313" key="7">
    <source>
        <dbReference type="EMBL" id="PTL71185.1"/>
    </source>
</evidence>
<protein>
    <submittedName>
        <fullName evidence="7">ABC transporter permease</fullName>
    </submittedName>
</protein>
<evidence type="ECO:0000256" key="3">
    <source>
        <dbReference type="ARBA" id="ARBA00022692"/>
    </source>
</evidence>
<dbReference type="GO" id="GO:0022857">
    <property type="term" value="F:transmembrane transporter activity"/>
    <property type="evidence" value="ECO:0007669"/>
    <property type="project" value="InterPro"/>
</dbReference>
<dbReference type="Pfam" id="PF02653">
    <property type="entry name" value="BPD_transp_2"/>
    <property type="match status" value="1"/>
</dbReference>
<dbReference type="EMBL" id="PZPL01000002">
    <property type="protein sequence ID" value="PTL71185.1"/>
    <property type="molecule type" value="Genomic_DNA"/>
</dbReference>
<feature type="transmembrane region" description="Helical" evidence="6">
    <location>
        <begin position="123"/>
        <end position="150"/>
    </location>
</feature>
<keyword evidence="4 6" id="KW-1133">Transmembrane helix</keyword>
<evidence type="ECO:0000256" key="1">
    <source>
        <dbReference type="ARBA" id="ARBA00004651"/>
    </source>
</evidence>
<reference evidence="7 8" key="1">
    <citation type="submission" date="2018-03" db="EMBL/GenBank/DDBJ databases">
        <title>Bacteriophage NCPPB3778 and a type I-E CRISPR drive the evolution of the US Biological Select Agent, Rathayibacter toxicus.</title>
        <authorList>
            <person name="Davis E.W.II."/>
            <person name="Tabima J.F."/>
            <person name="Weisberg A.J."/>
            <person name="Dantas Lopes L."/>
            <person name="Wiseman M.S."/>
            <person name="Wiseman M.S."/>
            <person name="Pupko T."/>
            <person name="Belcher M.S."/>
            <person name="Sechler A.J."/>
            <person name="Tancos M.A."/>
            <person name="Schroeder B.K."/>
            <person name="Murray T.D."/>
            <person name="Luster D.G."/>
            <person name="Schneider W.L."/>
            <person name="Rogers E."/>
            <person name="Andreote F.D."/>
            <person name="Grunwald N.J."/>
            <person name="Putnam M.L."/>
            <person name="Chang J.H."/>
        </authorList>
    </citation>
    <scope>NUCLEOTIDE SEQUENCE [LARGE SCALE GENOMIC DNA]</scope>
    <source>
        <strain evidence="7 8">DSM 15933</strain>
    </source>
</reference>
<dbReference type="InterPro" id="IPR001851">
    <property type="entry name" value="ABC_transp_permease"/>
</dbReference>
<proteinExistence type="predicted"/>
<comment type="caution">
    <text evidence="7">The sequence shown here is derived from an EMBL/GenBank/DDBJ whole genome shotgun (WGS) entry which is preliminary data.</text>
</comment>
<evidence type="ECO:0000313" key="8">
    <source>
        <dbReference type="Proteomes" id="UP000241085"/>
    </source>
</evidence>
<dbReference type="Proteomes" id="UP000241085">
    <property type="component" value="Unassembled WGS sequence"/>
</dbReference>
<evidence type="ECO:0000256" key="4">
    <source>
        <dbReference type="ARBA" id="ARBA00022989"/>
    </source>
</evidence>
<name>A0A2T4UNT0_9MICO</name>